<evidence type="ECO:0000313" key="1">
    <source>
        <dbReference type="EMBL" id="KAL3796584.1"/>
    </source>
</evidence>
<keyword evidence="2" id="KW-1185">Reference proteome</keyword>
<dbReference type="EMBL" id="JABMIG020000062">
    <property type="protein sequence ID" value="KAL3796584.1"/>
    <property type="molecule type" value="Genomic_DNA"/>
</dbReference>
<name>A0ABD3Q7V5_9STRA</name>
<evidence type="ECO:0000313" key="2">
    <source>
        <dbReference type="Proteomes" id="UP001516023"/>
    </source>
</evidence>
<sequence length="94" mass="10622">MINEFFMSMRQIPTVPLFFPTGINLRVSCQPQLVKYLHPPPLPLHPLGHFPPLLLPSGAFEHCPLHVHRFYHVLDKMLDVSEGVDDGFAHGTLA</sequence>
<dbReference type="AlphaFoldDB" id="A0ABD3Q7V5"/>
<dbReference type="Proteomes" id="UP001516023">
    <property type="component" value="Unassembled WGS sequence"/>
</dbReference>
<organism evidence="1 2">
    <name type="scientific">Cyclotella cryptica</name>
    <dbReference type="NCBI Taxonomy" id="29204"/>
    <lineage>
        <taxon>Eukaryota</taxon>
        <taxon>Sar</taxon>
        <taxon>Stramenopiles</taxon>
        <taxon>Ochrophyta</taxon>
        <taxon>Bacillariophyta</taxon>
        <taxon>Coscinodiscophyceae</taxon>
        <taxon>Thalassiosirophycidae</taxon>
        <taxon>Stephanodiscales</taxon>
        <taxon>Stephanodiscaceae</taxon>
        <taxon>Cyclotella</taxon>
    </lineage>
</organism>
<proteinExistence type="predicted"/>
<comment type="caution">
    <text evidence="1">The sequence shown here is derived from an EMBL/GenBank/DDBJ whole genome shotgun (WGS) entry which is preliminary data.</text>
</comment>
<protein>
    <submittedName>
        <fullName evidence="1">Uncharacterized protein</fullName>
    </submittedName>
</protein>
<accession>A0ABD3Q7V5</accession>
<reference evidence="1 2" key="1">
    <citation type="journal article" date="2020" name="G3 (Bethesda)">
        <title>Improved Reference Genome for Cyclotella cryptica CCMP332, a Model for Cell Wall Morphogenesis, Salinity Adaptation, and Lipid Production in Diatoms (Bacillariophyta).</title>
        <authorList>
            <person name="Roberts W.R."/>
            <person name="Downey K.M."/>
            <person name="Ruck E.C."/>
            <person name="Traller J.C."/>
            <person name="Alverson A.J."/>
        </authorList>
    </citation>
    <scope>NUCLEOTIDE SEQUENCE [LARGE SCALE GENOMIC DNA]</scope>
    <source>
        <strain evidence="1 2">CCMP332</strain>
    </source>
</reference>
<gene>
    <name evidence="1" type="ORF">HJC23_009715</name>
</gene>